<gene>
    <name evidence="1" type="ORF">D7193_24675</name>
</gene>
<dbReference type="EMBL" id="RBAN01000004">
    <property type="protein sequence ID" value="RKN52991.1"/>
    <property type="molecule type" value="Genomic_DNA"/>
</dbReference>
<dbReference type="OrthoDB" id="3537879at2"/>
<keyword evidence="2" id="KW-1185">Reference proteome</keyword>
<comment type="caution">
    <text evidence="1">The sequence shown here is derived from an EMBL/GenBank/DDBJ whole genome shotgun (WGS) entry which is preliminary data.</text>
</comment>
<dbReference type="RefSeq" id="WP_120781898.1">
    <property type="nucleotide sequence ID" value="NZ_JBHLUP010000002.1"/>
</dbReference>
<accession>A0A3A9ZXL5</accession>
<sequence>MGVLYDYFRAKDDAAAVGLMADLDGGPVVVSGGGGATADAIDLKGIEPAVTLGKLVSFVRGVDWDANLVGLKLLWSGDEQEGPWLMSLDRVTRDTLASINDAQVLELSARWGRVEELAWDGPLPEDQMVPVIKEVAALAERARDAGEDLYCWCCL</sequence>
<protein>
    <recommendedName>
        <fullName evidence="3">DUF1877 family protein</fullName>
    </recommendedName>
</protein>
<evidence type="ECO:0000313" key="1">
    <source>
        <dbReference type="EMBL" id="RKN52991.1"/>
    </source>
</evidence>
<proteinExistence type="predicted"/>
<dbReference type="Proteomes" id="UP000279968">
    <property type="component" value="Unassembled WGS sequence"/>
</dbReference>
<name>A0A3A9ZXL5_9ACTN</name>
<evidence type="ECO:0008006" key="3">
    <source>
        <dbReference type="Google" id="ProtNLM"/>
    </source>
</evidence>
<dbReference type="AlphaFoldDB" id="A0A3A9ZXL5"/>
<reference evidence="1 2" key="1">
    <citation type="journal article" date="2015" name="Int. J. Syst. Evol. Microbiol.">
        <title>Micromonospora costi sp. nov., isolated from a leaf of Costus speciosus.</title>
        <authorList>
            <person name="Thawai C."/>
        </authorList>
    </citation>
    <scope>NUCLEOTIDE SEQUENCE [LARGE SCALE GENOMIC DNA]</scope>
    <source>
        <strain evidence="1 2">CS1-12</strain>
    </source>
</reference>
<organism evidence="1 2">
    <name type="scientific">Micromonospora costi</name>
    <dbReference type="NCBI Taxonomy" id="1530042"/>
    <lineage>
        <taxon>Bacteria</taxon>
        <taxon>Bacillati</taxon>
        <taxon>Actinomycetota</taxon>
        <taxon>Actinomycetes</taxon>
        <taxon>Micromonosporales</taxon>
        <taxon>Micromonosporaceae</taxon>
        <taxon>Micromonospora</taxon>
    </lineage>
</organism>
<evidence type="ECO:0000313" key="2">
    <source>
        <dbReference type="Proteomes" id="UP000279968"/>
    </source>
</evidence>